<feature type="chain" id="PRO_5002229857" evidence="1">
    <location>
        <begin position="21"/>
        <end position="102"/>
    </location>
</feature>
<dbReference type="AlphaFoldDB" id="A0A0D1EG84"/>
<dbReference type="PATRIC" id="fig|935700.4.peg.1514"/>
<dbReference type="EMBL" id="JYFE01000027">
    <property type="protein sequence ID" value="KIT16674.1"/>
    <property type="molecule type" value="Genomic_DNA"/>
</dbReference>
<dbReference type="STRING" id="935700.jaqu_14620"/>
<evidence type="ECO:0000313" key="3">
    <source>
        <dbReference type="Proteomes" id="UP000032232"/>
    </source>
</evidence>
<name>A0A0D1EG84_9RHOB</name>
<accession>A0A0D1EG84</accession>
<protein>
    <submittedName>
        <fullName evidence="2">Uncharacterized protein</fullName>
    </submittedName>
</protein>
<proteinExistence type="predicted"/>
<keyword evidence="1" id="KW-0732">Signal</keyword>
<comment type="caution">
    <text evidence="2">The sequence shown here is derived from an EMBL/GenBank/DDBJ whole genome shotgun (WGS) entry which is preliminary data.</text>
</comment>
<evidence type="ECO:0000313" key="2">
    <source>
        <dbReference type="EMBL" id="KIT16674.1"/>
    </source>
</evidence>
<gene>
    <name evidence="2" type="ORF">jaqu_14620</name>
</gene>
<evidence type="ECO:0000256" key="1">
    <source>
        <dbReference type="SAM" id="SignalP"/>
    </source>
</evidence>
<reference evidence="2 3" key="1">
    <citation type="submission" date="2015-02" db="EMBL/GenBank/DDBJ databases">
        <title>Genome Sequence of Jannaschia aquimarina DSM28248, a member of the Roseobacter clade.</title>
        <authorList>
            <person name="Voget S."/>
            <person name="Daniel R."/>
        </authorList>
    </citation>
    <scope>NUCLEOTIDE SEQUENCE [LARGE SCALE GENOMIC DNA]</scope>
    <source>
        <strain evidence="2 3">GSW-M26</strain>
    </source>
</reference>
<dbReference type="Proteomes" id="UP000032232">
    <property type="component" value="Unassembled WGS sequence"/>
</dbReference>
<dbReference type="RefSeq" id="WP_043918301.1">
    <property type="nucleotide sequence ID" value="NZ_FZPF01000001.1"/>
</dbReference>
<keyword evidence="3" id="KW-1185">Reference proteome</keyword>
<feature type="signal peptide" evidence="1">
    <location>
        <begin position="1"/>
        <end position="20"/>
    </location>
</feature>
<sequence>MIRFITALGAGLLTAQAAMADRVDIDDDGWSMQPDPSSVGFTVDIDDDGWSREELGRADGMMIDIDDDGWSRVDGVQVDRTQNAPDCVGTTVIADGTVVPNC</sequence>
<organism evidence="2 3">
    <name type="scientific">Jannaschia aquimarina</name>
    <dbReference type="NCBI Taxonomy" id="935700"/>
    <lineage>
        <taxon>Bacteria</taxon>
        <taxon>Pseudomonadati</taxon>
        <taxon>Pseudomonadota</taxon>
        <taxon>Alphaproteobacteria</taxon>
        <taxon>Rhodobacterales</taxon>
        <taxon>Roseobacteraceae</taxon>
        <taxon>Jannaschia</taxon>
    </lineage>
</organism>